<comment type="caution">
    <text evidence="1">The sequence shown here is derived from an EMBL/GenBank/DDBJ whole genome shotgun (WGS) entry which is preliminary data.</text>
</comment>
<sequence>MADQAQKRTYAPLQQLTRVESEITNVGKHFKSSKKRFRWTFNFNSKAYDIILFSSKYSGRRTLIINGNKEIETYKPSCVLENVYNFILDNCNFQIYEYHYSRFDIKYDKAIYDNSPSNWDSADLYSKELERSSFASTGQGRLSSSEIEIEGQNQVNEYRPAAKKTNAELHEAFYKNNCGPRKYLKEEINDYGQFSTYAKTETTWDEYNSQWEVKATTYNKNHSTFGAKKLQPSSSVKTIDLLGLSENNETPTDIFFPLSTRSSISHYSTARRSTNPFDDDYINDDNFFSKEWATPKSSHNYYK</sequence>
<name>A0AAU9IRH5_9CILI</name>
<keyword evidence="2" id="KW-1185">Reference proteome</keyword>
<reference evidence="1" key="1">
    <citation type="submission" date="2021-09" db="EMBL/GenBank/DDBJ databases">
        <authorList>
            <consortium name="AG Swart"/>
            <person name="Singh M."/>
            <person name="Singh A."/>
            <person name="Seah K."/>
            <person name="Emmerich C."/>
        </authorList>
    </citation>
    <scope>NUCLEOTIDE SEQUENCE</scope>
    <source>
        <strain evidence="1">ATCC30299</strain>
    </source>
</reference>
<organism evidence="1 2">
    <name type="scientific">Blepharisma stoltei</name>
    <dbReference type="NCBI Taxonomy" id="1481888"/>
    <lineage>
        <taxon>Eukaryota</taxon>
        <taxon>Sar</taxon>
        <taxon>Alveolata</taxon>
        <taxon>Ciliophora</taxon>
        <taxon>Postciliodesmatophora</taxon>
        <taxon>Heterotrichea</taxon>
        <taxon>Heterotrichida</taxon>
        <taxon>Blepharismidae</taxon>
        <taxon>Blepharisma</taxon>
    </lineage>
</organism>
<proteinExistence type="predicted"/>
<accession>A0AAU9IRH5</accession>
<evidence type="ECO:0000313" key="2">
    <source>
        <dbReference type="Proteomes" id="UP001162131"/>
    </source>
</evidence>
<dbReference type="Proteomes" id="UP001162131">
    <property type="component" value="Unassembled WGS sequence"/>
</dbReference>
<dbReference type="AlphaFoldDB" id="A0AAU9IRH5"/>
<gene>
    <name evidence="1" type="ORF">BSTOLATCC_MIC15767</name>
</gene>
<evidence type="ECO:0000313" key="1">
    <source>
        <dbReference type="EMBL" id="CAG9316336.1"/>
    </source>
</evidence>
<dbReference type="EMBL" id="CAJZBQ010000015">
    <property type="protein sequence ID" value="CAG9316336.1"/>
    <property type="molecule type" value="Genomic_DNA"/>
</dbReference>
<protein>
    <submittedName>
        <fullName evidence="1">Uncharacterized protein</fullName>
    </submittedName>
</protein>